<dbReference type="InterPro" id="IPR050229">
    <property type="entry name" value="GlpE_sulfurtransferase"/>
</dbReference>
<accession>A0A1V2ZVB2</accession>
<reference evidence="2 3" key="1">
    <citation type="submission" date="2017-02" db="EMBL/GenBank/DDBJ databases">
        <title>Genomic diversity within the haloalkaliphilic genus Thioalkalivibrio.</title>
        <authorList>
            <person name="Ahn A.-C."/>
            <person name="Meier-Kolthoff J."/>
            <person name="Overmars L."/>
            <person name="Richter M."/>
            <person name="Woyke T."/>
            <person name="Sorokin D.Y."/>
            <person name="Muyzer G."/>
        </authorList>
    </citation>
    <scope>NUCLEOTIDE SEQUENCE [LARGE SCALE GENOMIC DNA]</scope>
    <source>
        <strain evidence="2 3">HL17</strain>
    </source>
</reference>
<dbReference type="AlphaFoldDB" id="A0A1V2ZVB2"/>
<dbReference type="PANTHER" id="PTHR43031:SF1">
    <property type="entry name" value="PYRIDINE NUCLEOTIDE-DISULPHIDE OXIDOREDUCTASE"/>
    <property type="match status" value="1"/>
</dbReference>
<dbReference type="PANTHER" id="PTHR43031">
    <property type="entry name" value="FAD-DEPENDENT OXIDOREDUCTASE"/>
    <property type="match status" value="1"/>
</dbReference>
<dbReference type="EMBL" id="MUZR01000065">
    <property type="protein sequence ID" value="OOC09067.1"/>
    <property type="molecule type" value="Genomic_DNA"/>
</dbReference>
<protein>
    <submittedName>
        <fullName evidence="2">Rhodanese-like domain-containing protein</fullName>
    </submittedName>
</protein>
<organism evidence="2 3">
    <name type="scientific">Thioalkalivibrio halophilus</name>
    <dbReference type="NCBI Taxonomy" id="252474"/>
    <lineage>
        <taxon>Bacteria</taxon>
        <taxon>Pseudomonadati</taxon>
        <taxon>Pseudomonadota</taxon>
        <taxon>Gammaproteobacteria</taxon>
        <taxon>Chromatiales</taxon>
        <taxon>Ectothiorhodospiraceae</taxon>
        <taxon>Thioalkalivibrio</taxon>
    </lineage>
</organism>
<dbReference type="Proteomes" id="UP000189177">
    <property type="component" value="Unassembled WGS sequence"/>
</dbReference>
<feature type="domain" description="Rhodanese" evidence="1">
    <location>
        <begin position="29"/>
        <end position="116"/>
    </location>
</feature>
<dbReference type="InterPro" id="IPR001763">
    <property type="entry name" value="Rhodanese-like_dom"/>
</dbReference>
<dbReference type="InterPro" id="IPR036873">
    <property type="entry name" value="Rhodanese-like_dom_sf"/>
</dbReference>
<dbReference type="STRING" id="252474.B1A74_12905"/>
<evidence type="ECO:0000313" key="2">
    <source>
        <dbReference type="EMBL" id="OOC09067.1"/>
    </source>
</evidence>
<dbReference type="Pfam" id="PF00581">
    <property type="entry name" value="Rhodanese"/>
    <property type="match status" value="1"/>
</dbReference>
<evidence type="ECO:0000313" key="3">
    <source>
        <dbReference type="Proteomes" id="UP000189177"/>
    </source>
</evidence>
<dbReference type="PROSITE" id="PS50206">
    <property type="entry name" value="RHODANESE_3"/>
    <property type="match status" value="1"/>
</dbReference>
<gene>
    <name evidence="2" type="ORF">B1A74_12905</name>
</gene>
<comment type="caution">
    <text evidence="2">The sequence shown here is derived from an EMBL/GenBank/DDBJ whole genome shotgun (WGS) entry which is preliminary data.</text>
</comment>
<sequence length="116" mass="12970">MSRFEERITRLEQTLPHVEPAELARWREAGEPLLLVDVRQPEEAQGASIEGAVNIPRPKLEASIESHLEDPAQPVVVFCGGRGRSHLVAESLRAMDIDARVLRGGFAGWQEYQQES</sequence>
<proteinExistence type="predicted"/>
<dbReference type="CDD" id="cd00158">
    <property type="entry name" value="RHOD"/>
    <property type="match status" value="1"/>
</dbReference>
<dbReference type="Gene3D" id="3.40.250.10">
    <property type="entry name" value="Rhodanese-like domain"/>
    <property type="match status" value="1"/>
</dbReference>
<name>A0A1V2ZVB2_9GAMM</name>
<dbReference type="SMART" id="SM00450">
    <property type="entry name" value="RHOD"/>
    <property type="match status" value="1"/>
</dbReference>
<dbReference type="SUPFAM" id="SSF52821">
    <property type="entry name" value="Rhodanese/Cell cycle control phosphatase"/>
    <property type="match status" value="1"/>
</dbReference>
<evidence type="ECO:0000259" key="1">
    <source>
        <dbReference type="PROSITE" id="PS50206"/>
    </source>
</evidence>
<dbReference type="RefSeq" id="WP_077244865.1">
    <property type="nucleotide sequence ID" value="NZ_MUZR01000065.1"/>
</dbReference>
<keyword evidence="3" id="KW-1185">Reference proteome</keyword>
<dbReference type="OrthoDB" id="9791096at2"/>